<evidence type="ECO:0000313" key="15">
    <source>
        <dbReference type="Proteomes" id="UP001500839"/>
    </source>
</evidence>
<evidence type="ECO:0000256" key="5">
    <source>
        <dbReference type="ARBA" id="ARBA00022516"/>
    </source>
</evidence>
<evidence type="ECO:0000256" key="11">
    <source>
        <dbReference type="RuleBase" id="RU361241"/>
    </source>
</evidence>
<keyword evidence="8 11" id="KW-0443">Lipid metabolism</keyword>
<feature type="domain" description="O-acyltransferase WSD1-like N-terminal" evidence="12">
    <location>
        <begin position="5"/>
        <end position="271"/>
    </location>
</feature>
<proteinExistence type="inferred from homology"/>
<comment type="similarity">
    <text evidence="3 11">Belongs to the long-chain O-acyltransferase family.</text>
</comment>
<dbReference type="PANTHER" id="PTHR31650:SF1">
    <property type="entry name" value="WAX ESTER SYNTHASE_DIACYLGLYCEROL ACYLTRANSFERASE 4-RELATED"/>
    <property type="match status" value="1"/>
</dbReference>
<comment type="pathway">
    <text evidence="2">Lipid metabolism.</text>
</comment>
<dbReference type="PANTHER" id="PTHR31650">
    <property type="entry name" value="O-ACYLTRANSFERASE (WSD1-LIKE) FAMILY PROTEIN"/>
    <property type="match status" value="1"/>
</dbReference>
<evidence type="ECO:0000256" key="1">
    <source>
        <dbReference type="ARBA" id="ARBA00004771"/>
    </source>
</evidence>
<evidence type="ECO:0000256" key="2">
    <source>
        <dbReference type="ARBA" id="ARBA00005189"/>
    </source>
</evidence>
<dbReference type="Proteomes" id="UP001500839">
    <property type="component" value="Unassembled WGS sequence"/>
</dbReference>
<protein>
    <recommendedName>
        <fullName evidence="4 11">Diacylglycerol O-acyltransferase</fullName>
        <ecNumber evidence="4 11">2.3.1.20</ecNumber>
    </recommendedName>
</protein>
<evidence type="ECO:0000256" key="7">
    <source>
        <dbReference type="ARBA" id="ARBA00022798"/>
    </source>
</evidence>
<dbReference type="SUPFAM" id="SSF52777">
    <property type="entry name" value="CoA-dependent acyltransferases"/>
    <property type="match status" value="1"/>
</dbReference>
<dbReference type="EC" id="2.3.1.20" evidence="4 11"/>
<dbReference type="NCBIfam" id="TIGR02946">
    <property type="entry name" value="acyl_WS_DGAT"/>
    <property type="match status" value="1"/>
</dbReference>
<evidence type="ECO:0000256" key="6">
    <source>
        <dbReference type="ARBA" id="ARBA00022679"/>
    </source>
</evidence>
<keyword evidence="7 11" id="KW-0319">Glycerol metabolism</keyword>
<reference evidence="15" key="1">
    <citation type="journal article" date="2019" name="Int. J. Syst. Evol. Microbiol.">
        <title>The Global Catalogue of Microorganisms (GCM) 10K type strain sequencing project: providing services to taxonomists for standard genome sequencing and annotation.</title>
        <authorList>
            <consortium name="The Broad Institute Genomics Platform"/>
            <consortium name="The Broad Institute Genome Sequencing Center for Infectious Disease"/>
            <person name="Wu L."/>
            <person name="Ma J."/>
        </authorList>
    </citation>
    <scope>NUCLEOTIDE SEQUENCE [LARGE SCALE GENOMIC DNA]</scope>
    <source>
        <strain evidence="15">JCM 18542</strain>
    </source>
</reference>
<comment type="caution">
    <text evidence="14">The sequence shown here is derived from an EMBL/GenBank/DDBJ whole genome shotgun (WGS) entry which is preliminary data.</text>
</comment>
<keyword evidence="15" id="KW-1185">Reference proteome</keyword>
<comment type="catalytic activity">
    <reaction evidence="10 11">
        <text>an acyl-CoA + a 1,2-diacyl-sn-glycerol = a triacyl-sn-glycerol + CoA</text>
        <dbReference type="Rhea" id="RHEA:10868"/>
        <dbReference type="ChEBI" id="CHEBI:17815"/>
        <dbReference type="ChEBI" id="CHEBI:57287"/>
        <dbReference type="ChEBI" id="CHEBI:58342"/>
        <dbReference type="ChEBI" id="CHEBI:64615"/>
        <dbReference type="EC" id="2.3.1.20"/>
    </reaction>
</comment>
<name>A0ABP9CGF3_9ACTN</name>
<dbReference type="EMBL" id="BAABKQ010000001">
    <property type="protein sequence ID" value="GAA4808768.1"/>
    <property type="molecule type" value="Genomic_DNA"/>
</dbReference>
<gene>
    <name evidence="14" type="ORF">GCM10023353_10620</name>
</gene>
<dbReference type="InterPro" id="IPR014292">
    <property type="entry name" value="Acyl_transf_WS/DGAT"/>
</dbReference>
<evidence type="ECO:0000256" key="8">
    <source>
        <dbReference type="ARBA" id="ARBA00023098"/>
    </source>
</evidence>
<dbReference type="Pfam" id="PF03007">
    <property type="entry name" value="WS_DGAT_cat"/>
    <property type="match status" value="1"/>
</dbReference>
<evidence type="ECO:0000256" key="9">
    <source>
        <dbReference type="ARBA" id="ARBA00023315"/>
    </source>
</evidence>
<evidence type="ECO:0000259" key="13">
    <source>
        <dbReference type="Pfam" id="PF06974"/>
    </source>
</evidence>
<dbReference type="InterPro" id="IPR009721">
    <property type="entry name" value="O-acyltransferase_WSD1_C"/>
</dbReference>
<dbReference type="InterPro" id="IPR004255">
    <property type="entry name" value="O-acyltransferase_WSD1_N"/>
</dbReference>
<evidence type="ECO:0000259" key="12">
    <source>
        <dbReference type="Pfam" id="PF03007"/>
    </source>
</evidence>
<keyword evidence="5 11" id="KW-0444">Lipid biosynthesis</keyword>
<evidence type="ECO:0000256" key="3">
    <source>
        <dbReference type="ARBA" id="ARBA00009587"/>
    </source>
</evidence>
<evidence type="ECO:0000256" key="4">
    <source>
        <dbReference type="ARBA" id="ARBA00013244"/>
    </source>
</evidence>
<comment type="pathway">
    <text evidence="1 11">Glycerolipid metabolism; triacylglycerol biosynthesis.</text>
</comment>
<evidence type="ECO:0000256" key="10">
    <source>
        <dbReference type="ARBA" id="ARBA00048109"/>
    </source>
</evidence>
<organism evidence="14 15">
    <name type="scientific">Tomitella cavernea</name>
    <dbReference type="NCBI Taxonomy" id="1387982"/>
    <lineage>
        <taxon>Bacteria</taxon>
        <taxon>Bacillati</taxon>
        <taxon>Actinomycetota</taxon>
        <taxon>Actinomycetes</taxon>
        <taxon>Mycobacteriales</taxon>
        <taxon>Tomitella</taxon>
    </lineage>
</organism>
<accession>A0ABP9CGF3</accession>
<dbReference type="Pfam" id="PF06974">
    <property type="entry name" value="WS_DGAT_C"/>
    <property type="match status" value="1"/>
</dbReference>
<evidence type="ECO:0000313" key="14">
    <source>
        <dbReference type="EMBL" id="GAA4808768.1"/>
    </source>
</evidence>
<dbReference type="RefSeq" id="WP_200170858.1">
    <property type="nucleotide sequence ID" value="NZ_BAABKQ010000001.1"/>
</dbReference>
<keyword evidence="6 11" id="KW-0808">Transferase</keyword>
<feature type="domain" description="O-acyltransferase WSD1 C-terminal" evidence="13">
    <location>
        <begin position="340"/>
        <end position="481"/>
    </location>
</feature>
<keyword evidence="9 11" id="KW-0012">Acyltransferase</keyword>
<dbReference type="InterPro" id="IPR045034">
    <property type="entry name" value="O-acyltransferase_WSD1-like"/>
</dbReference>
<sequence length="485" mass="52525">MVTRLSSQDAAFFYMEEAAVPSHLCTMAVFDRADARLGYEQVLEKVEQQLQRVPRYRQRVREVAGGFMRPVWVDDADFDITYHVRRSALPRPGTRDQLNDLLARLVSRPLDLGRPLWELYVIEGIEGDRFAVFTKSHRAMVDPRGGALDIWQVILDDSPEPPLPREDLWMPRPEPGRLGVMVEGLAGVVSRPASGVDLIKYAFGDVADVAGKVGRTVADVASIVRGATTNGTVDPLSGGRSATRRFCVAQAELAHFKKVRSRFGGTINDVALAAVAGVLRSWLVSRGHPVAASTTVRALVPLSVYPGDRAAPGSPPAVGVKEPSSDTYPVGPTYGETTVELALVDLPVGEPNAIVRLSQISHAMTARPGAARAVAARNLMRLSGFTPPTLHAMGSRVTGSISRRAFHLVVANAPGPQTPMYFAGARMREMYPVLPLVPGQALSIGITSYDGMLFFGFDVERDAVPDVDVFPALVREAVDELLESL</sequence>